<dbReference type="AlphaFoldDB" id="A0A852ZTS0"/>
<name>A0A852ZTS0_9ACTN</name>
<dbReference type="SUPFAM" id="SSF54506">
    <property type="entry name" value="Diaminopimelate epimerase-like"/>
    <property type="match status" value="1"/>
</dbReference>
<protein>
    <submittedName>
        <fullName evidence="3">Trans-2,3-dihydro-3-hydroxyanthranilate isomerase</fullName>
        <ecNumber evidence="3">5.3.3.17</ecNumber>
    </submittedName>
</protein>
<dbReference type="RefSeq" id="WP_179813543.1">
    <property type="nucleotide sequence ID" value="NZ_JACBZD010000001.1"/>
</dbReference>
<accession>A0A852ZTS0</accession>
<gene>
    <name evidence="3" type="ORF">FHU37_001623</name>
</gene>
<dbReference type="PIRSF" id="PIRSF016184">
    <property type="entry name" value="PhzC_PhzF"/>
    <property type="match status" value="1"/>
</dbReference>
<dbReference type="NCBIfam" id="TIGR00654">
    <property type="entry name" value="PhzF_family"/>
    <property type="match status" value="1"/>
</dbReference>
<evidence type="ECO:0000256" key="2">
    <source>
        <dbReference type="SAM" id="MobiDB-lite"/>
    </source>
</evidence>
<feature type="active site" evidence="1">
    <location>
        <position position="37"/>
    </location>
</feature>
<dbReference type="PANTHER" id="PTHR13774">
    <property type="entry name" value="PHENAZINE BIOSYNTHESIS PROTEIN"/>
    <property type="match status" value="1"/>
</dbReference>
<sequence>MFTDHPCGGSPLAVVPDAAGLSTATMRAVAARSGATETAFVLPPTDPSAGYRVRVFTGDRESAGGGHSCVGTAATLVRLGRVPPGPVTQECGTGRQHLVAAADRATLLGTDPRAETEPDTAALLAAAGLDADALDPAAAAGRAGYGGARFPFLPVAPRALAAARPRYDAMAASDLPALALVAWDPAARTAAVRLFAPGFGIPEDPACGPVALALGVWLAEAGLLPGPHPADAPPADGEHAYTVRQGGASGHPSRLDGTVTVTAGRAVRGSVSGTVTPAGTLPGPAG</sequence>
<evidence type="ECO:0000313" key="3">
    <source>
        <dbReference type="EMBL" id="NYI04680.1"/>
    </source>
</evidence>
<evidence type="ECO:0000256" key="1">
    <source>
        <dbReference type="PIRSR" id="PIRSR016184-1"/>
    </source>
</evidence>
<comment type="caution">
    <text evidence="3">The sequence shown here is derived from an EMBL/GenBank/DDBJ whole genome shotgun (WGS) entry which is preliminary data.</text>
</comment>
<evidence type="ECO:0000313" key="4">
    <source>
        <dbReference type="Proteomes" id="UP000567795"/>
    </source>
</evidence>
<dbReference type="InterPro" id="IPR003719">
    <property type="entry name" value="Phenazine_PhzF-like"/>
</dbReference>
<dbReference type="Proteomes" id="UP000567795">
    <property type="component" value="Unassembled WGS sequence"/>
</dbReference>
<dbReference type="Pfam" id="PF02567">
    <property type="entry name" value="PhzC-PhzF"/>
    <property type="match status" value="1"/>
</dbReference>
<dbReference type="GO" id="GO:0005737">
    <property type="term" value="C:cytoplasm"/>
    <property type="evidence" value="ECO:0007669"/>
    <property type="project" value="TreeGrafter"/>
</dbReference>
<reference evidence="3 4" key="1">
    <citation type="submission" date="2020-07" db="EMBL/GenBank/DDBJ databases">
        <title>Sequencing the genomes of 1000 actinobacteria strains.</title>
        <authorList>
            <person name="Klenk H.-P."/>
        </authorList>
    </citation>
    <scope>NUCLEOTIDE SEQUENCE [LARGE SCALE GENOMIC DNA]</scope>
    <source>
        <strain evidence="3 4">DSM 42178</strain>
    </source>
</reference>
<feature type="region of interest" description="Disordered" evidence="2">
    <location>
        <begin position="228"/>
        <end position="257"/>
    </location>
</feature>
<dbReference type="EC" id="5.3.3.17" evidence="3"/>
<dbReference type="GO" id="GO:0102943">
    <property type="term" value="F:trans-2,3-dihydro-3-hydroxy-anthranilate isomerase activity"/>
    <property type="evidence" value="ECO:0007669"/>
    <property type="project" value="UniProtKB-EC"/>
</dbReference>
<dbReference type="PANTHER" id="PTHR13774:SF32">
    <property type="entry name" value="ANTISENSE-ENHANCING SEQUENCE 1"/>
    <property type="match status" value="1"/>
</dbReference>
<keyword evidence="4" id="KW-1185">Reference proteome</keyword>
<proteinExistence type="predicted"/>
<dbReference type="EMBL" id="JACBZD010000001">
    <property type="protein sequence ID" value="NYI04680.1"/>
    <property type="molecule type" value="Genomic_DNA"/>
</dbReference>
<dbReference type="Gene3D" id="3.10.310.10">
    <property type="entry name" value="Diaminopimelate Epimerase, Chain A, domain 1"/>
    <property type="match status" value="2"/>
</dbReference>
<organism evidence="3 4">
    <name type="scientific">Allostreptomyces psammosilenae</name>
    <dbReference type="NCBI Taxonomy" id="1892865"/>
    <lineage>
        <taxon>Bacteria</taxon>
        <taxon>Bacillati</taxon>
        <taxon>Actinomycetota</taxon>
        <taxon>Actinomycetes</taxon>
        <taxon>Kitasatosporales</taxon>
        <taxon>Streptomycetaceae</taxon>
        <taxon>Allostreptomyces</taxon>
    </lineage>
</organism>
<keyword evidence="3" id="KW-0413">Isomerase</keyword>